<reference evidence="2" key="1">
    <citation type="submission" date="2024-02" db="UniProtKB">
        <authorList>
            <consortium name="WormBaseParasite"/>
        </authorList>
    </citation>
    <scope>IDENTIFICATION</scope>
</reference>
<sequence>MSWPCSPSLFHSASHPCLLHLHSPGSSDKVLQQDDLCYRWMQRTQVQQRILRVQHQASEEGLNDAQRQICVILSR</sequence>
<dbReference type="Proteomes" id="UP000887575">
    <property type="component" value="Unassembled WGS sequence"/>
</dbReference>
<accession>A0AAF3EST9</accession>
<evidence type="ECO:0000313" key="2">
    <source>
        <dbReference type="WBParaSite" id="MBELARI_LOCUS17206"/>
    </source>
</evidence>
<name>A0AAF3EST9_9BILA</name>
<organism evidence="1 2">
    <name type="scientific">Mesorhabditis belari</name>
    <dbReference type="NCBI Taxonomy" id="2138241"/>
    <lineage>
        <taxon>Eukaryota</taxon>
        <taxon>Metazoa</taxon>
        <taxon>Ecdysozoa</taxon>
        <taxon>Nematoda</taxon>
        <taxon>Chromadorea</taxon>
        <taxon>Rhabditida</taxon>
        <taxon>Rhabditina</taxon>
        <taxon>Rhabditomorpha</taxon>
        <taxon>Rhabditoidea</taxon>
        <taxon>Rhabditidae</taxon>
        <taxon>Mesorhabditinae</taxon>
        <taxon>Mesorhabditis</taxon>
    </lineage>
</organism>
<dbReference type="AlphaFoldDB" id="A0AAF3EST9"/>
<protein>
    <submittedName>
        <fullName evidence="2">Uncharacterized protein</fullName>
    </submittedName>
</protein>
<evidence type="ECO:0000313" key="1">
    <source>
        <dbReference type="Proteomes" id="UP000887575"/>
    </source>
</evidence>
<proteinExistence type="predicted"/>
<keyword evidence="1" id="KW-1185">Reference proteome</keyword>
<dbReference type="WBParaSite" id="MBELARI_LOCUS17206">
    <property type="protein sequence ID" value="MBELARI_LOCUS17206"/>
    <property type="gene ID" value="MBELARI_LOCUS17206"/>
</dbReference>